<sequence length="439" mass="47958">MAIGVSLLAMALFAMGLTTVQPAINRRPLTAQAAPSVWVLSDTHFIAPSLHDGGQAWRDIQATAAGKELRYQPVAIRALVHAATTAKPKPAAVIITGDLTFNGELASATSLAKRLAPLTKAGIRLLVIPGNHDIYDGWARAYRGTKQLRATQIGPADWRRVFAGSYAAAFAEDPASLSYAVRLNPHYQLLMLDTNSYTMQPATQAPATGGQVSRATIQWLTKQLQAGRAAGVHSVVFMHHDLYAHDRRVQAGWVVDQAPTLRRLFTRYHVPVVFAGHIHAQDIAADPAGQATPIEVLSGSFTTSPGYYGSVRLAPHAITYQAHPLNVKPVLTAAQLATPALANYQQFMKQTFKQANAGLLMQDVLLAKGMTDQKLTALSDLMTEMMWQFFAGRDDAAGAKRLQQMPGYRYLNEFPSLARQFHTRELDRNLPDLHLRLAD</sequence>
<evidence type="ECO:0000256" key="4">
    <source>
        <dbReference type="ARBA" id="ARBA00025742"/>
    </source>
</evidence>
<accession>A0A0R1JT36</accession>
<feature type="domain" description="Calcineurin-like phosphoesterase" evidence="5">
    <location>
        <begin position="37"/>
        <end position="280"/>
    </location>
</feature>
<dbReference type="PANTHER" id="PTHR42988:SF2">
    <property type="entry name" value="CYCLIC NUCLEOTIDE PHOSPHODIESTERASE CBUA0032-RELATED"/>
    <property type="match status" value="1"/>
</dbReference>
<name>A0A0R1JT36_9LACO</name>
<comment type="caution">
    <text evidence="7">The sequence shown here is derived from an EMBL/GenBank/DDBJ whole genome shotgun (WGS) entry which is preliminary data.</text>
</comment>
<dbReference type="PANTHER" id="PTHR42988">
    <property type="entry name" value="PHOSPHOHYDROLASE"/>
    <property type="match status" value="1"/>
</dbReference>
<dbReference type="Pfam" id="PF17839">
    <property type="entry name" value="CNP_C_terminal"/>
    <property type="match status" value="1"/>
</dbReference>
<dbReference type="InterPro" id="IPR029052">
    <property type="entry name" value="Metallo-depent_PP-like"/>
</dbReference>
<dbReference type="Pfam" id="PF00149">
    <property type="entry name" value="Metallophos"/>
    <property type="match status" value="1"/>
</dbReference>
<reference evidence="7 8" key="1">
    <citation type="journal article" date="2015" name="Genome Announc.">
        <title>Expanding the biotechnology potential of lactobacilli through comparative genomics of 213 strains and associated genera.</title>
        <authorList>
            <person name="Sun Z."/>
            <person name="Harris H.M."/>
            <person name="McCann A."/>
            <person name="Guo C."/>
            <person name="Argimon S."/>
            <person name="Zhang W."/>
            <person name="Yang X."/>
            <person name="Jeffery I.B."/>
            <person name="Cooney J.C."/>
            <person name="Kagawa T.F."/>
            <person name="Liu W."/>
            <person name="Song Y."/>
            <person name="Salvetti E."/>
            <person name="Wrobel A."/>
            <person name="Rasinkangas P."/>
            <person name="Parkhill J."/>
            <person name="Rea M.C."/>
            <person name="O'Sullivan O."/>
            <person name="Ritari J."/>
            <person name="Douillard F.P."/>
            <person name="Paul Ross R."/>
            <person name="Yang R."/>
            <person name="Briner A.E."/>
            <person name="Felis G.E."/>
            <person name="de Vos W.M."/>
            <person name="Barrangou R."/>
            <person name="Klaenhammer T.R."/>
            <person name="Caufield P.W."/>
            <person name="Cui Y."/>
            <person name="Zhang H."/>
            <person name="O'Toole P.W."/>
        </authorList>
    </citation>
    <scope>NUCLEOTIDE SEQUENCE [LARGE SCALE GENOMIC DNA]</scope>
    <source>
        <strain evidence="7 8">JCM 17158</strain>
    </source>
</reference>
<dbReference type="GO" id="GO:0016787">
    <property type="term" value="F:hydrolase activity"/>
    <property type="evidence" value="ECO:0007669"/>
    <property type="project" value="UniProtKB-KW"/>
</dbReference>
<dbReference type="STRING" id="1291734.FD02_GL002078"/>
<keyword evidence="3" id="KW-0408">Iron</keyword>
<organism evidence="7 8">
    <name type="scientific">Lacticaseibacillus nasuensis JCM 17158</name>
    <dbReference type="NCBI Taxonomy" id="1291734"/>
    <lineage>
        <taxon>Bacteria</taxon>
        <taxon>Bacillati</taxon>
        <taxon>Bacillota</taxon>
        <taxon>Bacilli</taxon>
        <taxon>Lactobacillales</taxon>
        <taxon>Lactobacillaceae</taxon>
        <taxon>Lacticaseibacillus</taxon>
    </lineage>
</organism>
<dbReference type="Proteomes" id="UP000051804">
    <property type="component" value="Unassembled WGS sequence"/>
</dbReference>
<proteinExistence type="inferred from homology"/>
<evidence type="ECO:0000256" key="1">
    <source>
        <dbReference type="ARBA" id="ARBA00022723"/>
    </source>
</evidence>
<keyword evidence="8" id="KW-1185">Reference proteome</keyword>
<dbReference type="InterPro" id="IPR004843">
    <property type="entry name" value="Calcineurin-like_PHP"/>
</dbReference>
<dbReference type="InterPro" id="IPR040869">
    <property type="entry name" value="CNP_C"/>
</dbReference>
<evidence type="ECO:0000313" key="7">
    <source>
        <dbReference type="EMBL" id="KRK71833.1"/>
    </source>
</evidence>
<evidence type="ECO:0000256" key="3">
    <source>
        <dbReference type="ARBA" id="ARBA00023004"/>
    </source>
</evidence>
<evidence type="ECO:0000259" key="6">
    <source>
        <dbReference type="Pfam" id="PF17839"/>
    </source>
</evidence>
<keyword evidence="1" id="KW-0479">Metal-binding</keyword>
<dbReference type="InterPro" id="IPR012365">
    <property type="entry name" value="Pesteras_lmo2642"/>
</dbReference>
<evidence type="ECO:0000256" key="2">
    <source>
        <dbReference type="ARBA" id="ARBA00022801"/>
    </source>
</evidence>
<dbReference type="GO" id="GO:0046872">
    <property type="term" value="F:metal ion binding"/>
    <property type="evidence" value="ECO:0007669"/>
    <property type="project" value="UniProtKB-KW"/>
</dbReference>
<evidence type="ECO:0000259" key="5">
    <source>
        <dbReference type="Pfam" id="PF00149"/>
    </source>
</evidence>
<protein>
    <submittedName>
        <fullName evidence="7">Phosphohydrolase</fullName>
    </submittedName>
</protein>
<dbReference type="PATRIC" id="fig|1291734.4.peg.2130"/>
<dbReference type="InterPro" id="IPR050884">
    <property type="entry name" value="CNP_phosphodiesterase-III"/>
</dbReference>
<keyword evidence="2 7" id="KW-0378">Hydrolase</keyword>
<dbReference type="EMBL" id="AZDJ01000026">
    <property type="protein sequence ID" value="KRK71833.1"/>
    <property type="molecule type" value="Genomic_DNA"/>
</dbReference>
<comment type="similarity">
    <text evidence="4">Belongs to the cyclic nucleotide phosphodiesterase class-III family.</text>
</comment>
<dbReference type="AlphaFoldDB" id="A0A0R1JT36"/>
<gene>
    <name evidence="7" type="ORF">FD02_GL002078</name>
</gene>
<evidence type="ECO:0000313" key="8">
    <source>
        <dbReference type="Proteomes" id="UP000051804"/>
    </source>
</evidence>
<dbReference type="PIRSF" id="PIRSF034890">
    <property type="entry name" value="Pesteras_lmo2642"/>
    <property type="match status" value="1"/>
</dbReference>
<dbReference type="Gene3D" id="3.60.21.10">
    <property type="match status" value="1"/>
</dbReference>
<dbReference type="SUPFAM" id="SSF56300">
    <property type="entry name" value="Metallo-dependent phosphatases"/>
    <property type="match status" value="1"/>
</dbReference>
<feature type="domain" description="Cyclic nucleotide phosphodiesterase C-terminal" evidence="6">
    <location>
        <begin position="326"/>
        <end position="413"/>
    </location>
</feature>